<dbReference type="GO" id="GO:0006355">
    <property type="term" value="P:regulation of DNA-templated transcription"/>
    <property type="evidence" value="ECO:0007669"/>
    <property type="project" value="TreeGrafter"/>
</dbReference>
<dbReference type="SMART" id="SM00692">
    <property type="entry name" value="DM3"/>
    <property type="match status" value="1"/>
</dbReference>
<feature type="region of interest" description="Disordered" evidence="6">
    <location>
        <begin position="315"/>
        <end position="356"/>
    </location>
</feature>
<name>A0A3P8WW83_CYNSE</name>
<dbReference type="Proteomes" id="UP000265120">
    <property type="component" value="Chromosome 18"/>
</dbReference>
<evidence type="ECO:0000256" key="5">
    <source>
        <dbReference type="PROSITE-ProRule" id="PRU00309"/>
    </source>
</evidence>
<dbReference type="InterPro" id="IPR026519">
    <property type="entry name" value="THAP7"/>
</dbReference>
<dbReference type="Pfam" id="PF05485">
    <property type="entry name" value="THAP"/>
    <property type="match status" value="1"/>
</dbReference>
<dbReference type="GeneTree" id="ENSGT00730000111394"/>
<feature type="region of interest" description="Disordered" evidence="6">
    <location>
        <begin position="544"/>
        <end position="587"/>
    </location>
</feature>
<reference evidence="8" key="3">
    <citation type="submission" date="2025-09" db="UniProtKB">
        <authorList>
            <consortium name="Ensembl"/>
        </authorList>
    </citation>
    <scope>IDENTIFICATION</scope>
</reference>
<evidence type="ECO:0000259" key="7">
    <source>
        <dbReference type="PROSITE" id="PS50950"/>
    </source>
</evidence>
<dbReference type="GO" id="GO:0005634">
    <property type="term" value="C:nucleus"/>
    <property type="evidence" value="ECO:0007669"/>
    <property type="project" value="TreeGrafter"/>
</dbReference>
<accession>A0A3P8WW83</accession>
<dbReference type="STRING" id="244447.ENSCSEP00000028955"/>
<keyword evidence="1" id="KW-0479">Metal-binding</keyword>
<keyword evidence="9" id="KW-1185">Reference proteome</keyword>
<dbReference type="InParanoid" id="A0A3P8WW83"/>
<proteinExistence type="predicted"/>
<dbReference type="Ensembl" id="ENSCSET00000029350.1">
    <property type="protein sequence ID" value="ENSCSEP00000028955.1"/>
    <property type="gene ID" value="ENSCSEG00000018543.1"/>
</dbReference>
<evidence type="ECO:0000256" key="6">
    <source>
        <dbReference type="SAM" id="MobiDB-lite"/>
    </source>
</evidence>
<feature type="compositionally biased region" description="Pro residues" evidence="6">
    <location>
        <begin position="236"/>
        <end position="247"/>
    </location>
</feature>
<dbReference type="PROSITE" id="PS50950">
    <property type="entry name" value="ZF_THAP"/>
    <property type="match status" value="1"/>
</dbReference>
<evidence type="ECO:0000256" key="4">
    <source>
        <dbReference type="ARBA" id="ARBA00023125"/>
    </source>
</evidence>
<evidence type="ECO:0000256" key="1">
    <source>
        <dbReference type="ARBA" id="ARBA00022723"/>
    </source>
</evidence>
<feature type="region of interest" description="Disordered" evidence="6">
    <location>
        <begin position="184"/>
        <end position="258"/>
    </location>
</feature>
<dbReference type="AlphaFoldDB" id="A0A3P8WW83"/>
<feature type="compositionally biased region" description="Polar residues" evidence="6">
    <location>
        <begin position="318"/>
        <end position="328"/>
    </location>
</feature>
<feature type="domain" description="THAP-type" evidence="7">
    <location>
        <begin position="74"/>
        <end position="160"/>
    </location>
</feature>
<evidence type="ECO:0000256" key="2">
    <source>
        <dbReference type="ARBA" id="ARBA00022771"/>
    </source>
</evidence>
<dbReference type="PANTHER" id="PTHR47502:SF1">
    <property type="entry name" value="THAP DOMAIN-CONTAINING PROTEIN 7"/>
    <property type="match status" value="1"/>
</dbReference>
<reference evidence="8" key="2">
    <citation type="submission" date="2025-08" db="UniProtKB">
        <authorList>
            <consortium name="Ensembl"/>
        </authorList>
    </citation>
    <scope>IDENTIFICATION</scope>
</reference>
<evidence type="ECO:0000313" key="9">
    <source>
        <dbReference type="Proteomes" id="UP000265120"/>
    </source>
</evidence>
<evidence type="ECO:0000313" key="8">
    <source>
        <dbReference type="Ensembl" id="ENSCSEP00000028955.1"/>
    </source>
</evidence>
<feature type="compositionally biased region" description="Basic and acidic residues" evidence="6">
    <location>
        <begin position="190"/>
        <end position="199"/>
    </location>
</feature>
<dbReference type="GO" id="GO:0008270">
    <property type="term" value="F:zinc ion binding"/>
    <property type="evidence" value="ECO:0007669"/>
    <property type="project" value="UniProtKB-KW"/>
</dbReference>
<dbReference type="GO" id="GO:0003677">
    <property type="term" value="F:DNA binding"/>
    <property type="evidence" value="ECO:0007669"/>
    <property type="project" value="UniProtKB-UniRule"/>
</dbReference>
<keyword evidence="4 5" id="KW-0238">DNA-binding</keyword>
<dbReference type="InterPro" id="IPR006612">
    <property type="entry name" value="THAP_Znf"/>
</dbReference>
<feature type="region of interest" description="Disordered" evidence="6">
    <location>
        <begin position="1"/>
        <end position="22"/>
    </location>
</feature>
<feature type="compositionally biased region" description="Gly residues" evidence="6">
    <location>
        <begin position="332"/>
        <end position="342"/>
    </location>
</feature>
<feature type="compositionally biased region" description="Polar residues" evidence="6">
    <location>
        <begin position="200"/>
        <end position="230"/>
    </location>
</feature>
<dbReference type="SUPFAM" id="SSF57716">
    <property type="entry name" value="Glucocorticoid receptor-like (DNA-binding domain)"/>
    <property type="match status" value="1"/>
</dbReference>
<dbReference type="FunCoup" id="A0A3P8WW83">
    <property type="interactions" value="26"/>
</dbReference>
<protein>
    <submittedName>
        <fullName evidence="8">THAP domain containing 7</fullName>
    </submittedName>
</protein>
<dbReference type="SMART" id="SM00980">
    <property type="entry name" value="THAP"/>
    <property type="match status" value="1"/>
</dbReference>
<keyword evidence="2 5" id="KW-0863">Zinc-finger</keyword>
<evidence type="ECO:0000256" key="3">
    <source>
        <dbReference type="ARBA" id="ARBA00022833"/>
    </source>
</evidence>
<keyword evidence="3" id="KW-0862">Zinc</keyword>
<sequence>MNSEDGEERTLQPPFSGQHSGRAGYMRDRELRVIHGPSASTHALWCVCCVPAPPLLGLSVFVCGRRGREPGTMMPRHCSAGGCKSRDNRETRNAGVTFHKLPKGATRRNLWITNSHRSNSWDPQTDFVYFCSKHFTPESFELTNYSGIRRLKDDALPTVFHSSTTKEHKPADALHKQEDVPVSFCSSNQDQDKVQHSEESSLQWSVPTSEKTPDTKTTFPEQATVQQKLAQQEHAPSPPPESQPPSPSRYMRRLPPPPGFYLSKEHNYAQLCPLLWRRRYDQIVDCLEKALRQLHATRRRENRLRSTVLRLRDKQLRHTLSQDGSKSNGSWAPGGGSRGGKGSSYQEDSETEVKSDDVSLFEERCVDQVDSKSSANRLSNEENRYCFYCGRGRVKTAGQEAQRLSRTYKDGWQAEHERNQLTGTDNAVVTQGNQLENSRNISDTKSADSAAAVQSPNPQQLTPAGMLLSTTYKQGVQCVGFQKLRVSEMCEEQSGAVSLKDHPYLQQQQLLWVQQESSEEQVVLLPVSVEVDLQNFHAADSRAVSVSEVDPSEGSGDIEDMSSRASPAAETSRVAEQPHSGAAVQRREDVREKLKEHLEGFHLQLSSEFIN</sequence>
<organism evidence="8 9">
    <name type="scientific">Cynoglossus semilaevis</name>
    <name type="common">Tongue sole</name>
    <dbReference type="NCBI Taxonomy" id="244447"/>
    <lineage>
        <taxon>Eukaryota</taxon>
        <taxon>Metazoa</taxon>
        <taxon>Chordata</taxon>
        <taxon>Craniata</taxon>
        <taxon>Vertebrata</taxon>
        <taxon>Euteleostomi</taxon>
        <taxon>Actinopterygii</taxon>
        <taxon>Neopterygii</taxon>
        <taxon>Teleostei</taxon>
        <taxon>Neoteleostei</taxon>
        <taxon>Acanthomorphata</taxon>
        <taxon>Carangaria</taxon>
        <taxon>Pleuronectiformes</taxon>
        <taxon>Pleuronectoidei</taxon>
        <taxon>Cynoglossidae</taxon>
        <taxon>Cynoglossinae</taxon>
        <taxon>Cynoglossus</taxon>
    </lineage>
</organism>
<feature type="region of interest" description="Disordered" evidence="6">
    <location>
        <begin position="438"/>
        <end position="460"/>
    </location>
</feature>
<reference evidence="8 9" key="1">
    <citation type="journal article" date="2014" name="Nat. Genet.">
        <title>Whole-genome sequence of a flatfish provides insights into ZW sex chromosome evolution and adaptation to a benthic lifestyle.</title>
        <authorList>
            <person name="Chen S."/>
            <person name="Zhang G."/>
            <person name="Shao C."/>
            <person name="Huang Q."/>
            <person name="Liu G."/>
            <person name="Zhang P."/>
            <person name="Song W."/>
            <person name="An N."/>
            <person name="Chalopin D."/>
            <person name="Volff J.N."/>
            <person name="Hong Y."/>
            <person name="Li Q."/>
            <person name="Sha Z."/>
            <person name="Zhou H."/>
            <person name="Xie M."/>
            <person name="Yu Q."/>
            <person name="Liu Y."/>
            <person name="Xiang H."/>
            <person name="Wang N."/>
            <person name="Wu K."/>
            <person name="Yang C."/>
            <person name="Zhou Q."/>
            <person name="Liao X."/>
            <person name="Yang L."/>
            <person name="Hu Q."/>
            <person name="Zhang J."/>
            <person name="Meng L."/>
            <person name="Jin L."/>
            <person name="Tian Y."/>
            <person name="Lian J."/>
            <person name="Yang J."/>
            <person name="Miao G."/>
            <person name="Liu S."/>
            <person name="Liang Z."/>
            <person name="Yan F."/>
            <person name="Li Y."/>
            <person name="Sun B."/>
            <person name="Zhang H."/>
            <person name="Zhang J."/>
            <person name="Zhu Y."/>
            <person name="Du M."/>
            <person name="Zhao Y."/>
            <person name="Schartl M."/>
            <person name="Tang Q."/>
            <person name="Wang J."/>
        </authorList>
    </citation>
    <scope>NUCLEOTIDE SEQUENCE</scope>
</reference>
<dbReference type="PANTHER" id="PTHR47502">
    <property type="entry name" value="THAP DOMAIN-CONTAINING PROTEIN 7"/>
    <property type="match status" value="1"/>
</dbReference>